<evidence type="ECO:0000256" key="9">
    <source>
        <dbReference type="ARBA" id="ARBA00022840"/>
    </source>
</evidence>
<feature type="compositionally biased region" description="Basic and acidic residues" evidence="13">
    <location>
        <begin position="104"/>
        <end position="113"/>
    </location>
</feature>
<evidence type="ECO:0000313" key="18">
    <source>
        <dbReference type="Proteomes" id="UP000198406"/>
    </source>
</evidence>
<dbReference type="EMBL" id="BDSP01000117">
    <property type="protein sequence ID" value="GAX17418.1"/>
    <property type="molecule type" value="Genomic_DNA"/>
</dbReference>
<dbReference type="OrthoDB" id="2020972at2759"/>
<evidence type="ECO:0000256" key="3">
    <source>
        <dbReference type="ARBA" id="ARBA00022723"/>
    </source>
</evidence>
<feature type="coiled-coil region" evidence="12">
    <location>
        <begin position="346"/>
        <end position="373"/>
    </location>
</feature>
<gene>
    <name evidence="17" type="ORF">FisN_5Hh064</name>
</gene>
<dbReference type="InterPro" id="IPR001650">
    <property type="entry name" value="Helicase_C-like"/>
</dbReference>
<keyword evidence="4" id="KW-0547">Nucleotide-binding</keyword>
<dbReference type="InterPro" id="IPR000330">
    <property type="entry name" value="SNF2_N"/>
</dbReference>
<dbReference type="SMART" id="SM00487">
    <property type="entry name" value="DEXDc"/>
    <property type="match status" value="1"/>
</dbReference>
<evidence type="ECO:0000256" key="6">
    <source>
        <dbReference type="ARBA" id="ARBA00022801"/>
    </source>
</evidence>
<keyword evidence="6 17" id="KW-0378">Hydrolase</keyword>
<feature type="region of interest" description="Disordered" evidence="13">
    <location>
        <begin position="1448"/>
        <end position="1471"/>
    </location>
</feature>
<evidence type="ECO:0000256" key="2">
    <source>
        <dbReference type="ARBA" id="ARBA00007025"/>
    </source>
</evidence>
<accession>A0A1Z5JUG7</accession>
<evidence type="ECO:0000313" key="17">
    <source>
        <dbReference type="EMBL" id="GAX17418.1"/>
    </source>
</evidence>
<evidence type="ECO:0000259" key="16">
    <source>
        <dbReference type="PROSITE" id="PS51194"/>
    </source>
</evidence>
<dbReference type="Pfam" id="PF00271">
    <property type="entry name" value="Helicase_C"/>
    <property type="match status" value="1"/>
</dbReference>
<dbReference type="SUPFAM" id="SSF52540">
    <property type="entry name" value="P-loop containing nucleoside triphosphate hydrolases"/>
    <property type="match status" value="2"/>
</dbReference>
<evidence type="ECO:0000256" key="4">
    <source>
        <dbReference type="ARBA" id="ARBA00022741"/>
    </source>
</evidence>
<feature type="compositionally biased region" description="Acidic residues" evidence="13">
    <location>
        <begin position="116"/>
        <end position="133"/>
    </location>
</feature>
<keyword evidence="8" id="KW-0862">Zinc</keyword>
<feature type="domain" description="Helicase C-terminal" evidence="16">
    <location>
        <begin position="1032"/>
        <end position="1214"/>
    </location>
</feature>
<dbReference type="Pfam" id="PF00176">
    <property type="entry name" value="SNF2-rel_dom"/>
    <property type="match status" value="1"/>
</dbReference>
<dbReference type="PROSITE" id="PS51194">
    <property type="entry name" value="HELICASE_CTER"/>
    <property type="match status" value="1"/>
</dbReference>
<dbReference type="Gene3D" id="3.30.40.100">
    <property type="match status" value="1"/>
</dbReference>
<feature type="region of interest" description="Disordered" evidence="13">
    <location>
        <begin position="579"/>
        <end position="612"/>
    </location>
</feature>
<dbReference type="GO" id="GO:0003678">
    <property type="term" value="F:DNA helicase activity"/>
    <property type="evidence" value="ECO:0007669"/>
    <property type="project" value="UniProtKB-EC"/>
</dbReference>
<dbReference type="Proteomes" id="UP000198406">
    <property type="component" value="Unassembled WGS sequence"/>
</dbReference>
<proteinExistence type="inferred from homology"/>
<evidence type="ECO:0000256" key="1">
    <source>
        <dbReference type="ARBA" id="ARBA00004123"/>
    </source>
</evidence>
<reference evidence="17 18" key="1">
    <citation type="journal article" date="2015" name="Plant Cell">
        <title>Oil accumulation by the oleaginous diatom Fistulifera solaris as revealed by the genome and transcriptome.</title>
        <authorList>
            <person name="Tanaka T."/>
            <person name="Maeda Y."/>
            <person name="Veluchamy A."/>
            <person name="Tanaka M."/>
            <person name="Abida H."/>
            <person name="Marechal E."/>
            <person name="Bowler C."/>
            <person name="Muto M."/>
            <person name="Sunaga Y."/>
            <person name="Tanaka M."/>
            <person name="Yoshino T."/>
            <person name="Taniguchi T."/>
            <person name="Fukuda Y."/>
            <person name="Nemoto M."/>
            <person name="Matsumoto M."/>
            <person name="Wong P.S."/>
            <person name="Aburatani S."/>
            <person name="Fujibuchi W."/>
        </authorList>
    </citation>
    <scope>NUCLEOTIDE SEQUENCE [LARGE SCALE GENOMIC DNA]</scope>
    <source>
        <strain evidence="17 18">JPCC DA0580</strain>
    </source>
</reference>
<evidence type="ECO:0000256" key="11">
    <source>
        <dbReference type="ARBA" id="ARBA00023242"/>
    </source>
</evidence>
<keyword evidence="7" id="KW-0347">Helicase</keyword>
<sequence length="1471" mass="164814">MNSSRRDRSDRDHNERRNPFEWQSSFYARKRKRSASTFSDDDTSSSDDTRRGPSRKKSRSSVARKPPAEPQIDEIEIIDLRSDSEDESASERKVSANNTATPKKAPDEAKKTENSNNEDTDSSLTDNNEEEAADSTNDHKAAAKSDNRDQDSDTSLADSSGENADTSPVNDNTAEDADISVAESTDDDISVVKNNSSNDDNDDDGPGPPSPDKCDLFFQSHCWVCHVELVSDDEQVCCYAMHAHPVLDTPLCSVCYESVKDAIRHRSACTGCGEETETSFLCDNVVQSLVCRNEFCFECVEKAGLDSSVLQASDDEWHCLACNPTPTLQALSASDPTAAAISERTVDDILQELKVADEKKKECEEALEDANVQLRYEEIRQELKETVLESELEEAVLEELNTWEEMQLRHDARLEDFIARLHDELEGRGIDLATVYYSADYLSLPAPTLPVVAPDWVQAADRAVDERRPQRVESMVEDVLPEQEYQKDCSNDIVEIAPIDAMLDVEGCKGTGWTSKFFPKPTMDGLRALLNQENRDLRKKGVTVKRQAETKDKDIMKAEGPTIRSKNGKMVVEHTKQRALFRTNKKSASTNQSKTTNIRSKQKDTPLNDNRLSQESEIVSLAEVDGPFLDSEDVLCTPSSNEGLSHGLKTEGVIRKVSIAQGFARILKQHQKDGVKFIWRNSFCDFETNYNGDPNDERVGGCILAHHMGLGKTLTAIALLHTVLTHPSMISSQNDKKILRTVVLVVPVNTLANWAEEFTTWLEYVSPKLCVYTPFNMEIQARHTLIDKWMATGGIFLVSKDTLPNLAVVNGKETDLLHADILVLDEAHSMIKNPSTQIFTALSKFATKRRILLSGSPFQNNLEEYYHICNFIRDGVFGALQQFRKEFIDPILQGQVKDSTRHQKALIAARSADLRKLVDAHVHRKDLSVLENDLPKLSQVVVHVRPSHIQSKIYRTFEKARKSNPELRGFFKMYSELSPVHNHPSCLLKYSAVEGMNKMTSKVWCRKHLTLQSEAEELEKITGGNKIVLLLHLLAYAEVLGEKVLIFSQYLPTLNYIEGVLNSRDWISQVPSLSCFSGQRLGEWEKGRHYLRIDGSSSSAQRGQSINAFNKDGADGDLRAFLISTEAGSLGINLTSASRVVLVDSHFNPTVMAQAVFRAYRYGQQKPVHCYRLLTEGTMEEKIYKRSVNKTSLALRIIDSKAIDGFFTAKELEDFQESQLWVQCDKCDKWRMLFGESEEDLPEKWFCEMNTDEHNNDCKLPERDQTWYLDFFKNGLPASPQKPKAKQEQATCLPEEEDELLLHLLSISDHKKDTSLISRHYYHDSLLQSRHDGEEVEHARILLATEAVQRDQSCDASAPPVEAVPSLVSLQPGEAAANDQSSNESGAPQVASSRVLSAAEGIESDQAVASALNESSTMLISEISFPDKKQNTEKGKDVKCELLLDEKPVRQSPSSRSSEIIDLCDSSDDDA</sequence>
<dbReference type="InterPro" id="IPR038718">
    <property type="entry name" value="SNF2-like_sf"/>
</dbReference>
<dbReference type="InterPro" id="IPR044574">
    <property type="entry name" value="ARIP4-like"/>
</dbReference>
<dbReference type="InterPro" id="IPR014001">
    <property type="entry name" value="Helicase_ATP-bd"/>
</dbReference>
<dbReference type="EC" id="3.6.4.12" evidence="17"/>
<keyword evidence="18" id="KW-1185">Reference proteome</keyword>
<evidence type="ECO:0000259" key="15">
    <source>
        <dbReference type="PROSITE" id="PS51192"/>
    </source>
</evidence>
<dbReference type="InParanoid" id="A0A1Z5JUG7"/>
<evidence type="ECO:0000256" key="7">
    <source>
        <dbReference type="ARBA" id="ARBA00022806"/>
    </source>
</evidence>
<dbReference type="InterPro" id="IPR011124">
    <property type="entry name" value="Znf_CW"/>
</dbReference>
<dbReference type="Pfam" id="PF07496">
    <property type="entry name" value="zf-CW"/>
    <property type="match status" value="1"/>
</dbReference>
<feature type="compositionally biased region" description="Basic and acidic residues" evidence="13">
    <location>
        <begin position="136"/>
        <end position="151"/>
    </location>
</feature>
<comment type="similarity">
    <text evidence="2">Belongs to the SNF2/RAD54 helicase family.</text>
</comment>
<dbReference type="Gene3D" id="3.40.50.10810">
    <property type="entry name" value="Tandem AAA-ATPase domain"/>
    <property type="match status" value="1"/>
</dbReference>
<feature type="compositionally biased region" description="Polar residues" evidence="13">
    <location>
        <begin position="586"/>
        <end position="600"/>
    </location>
</feature>
<dbReference type="InterPro" id="IPR027417">
    <property type="entry name" value="P-loop_NTPase"/>
</dbReference>
<dbReference type="Gene3D" id="3.40.50.300">
    <property type="entry name" value="P-loop containing nucleotide triphosphate hydrolases"/>
    <property type="match status" value="1"/>
</dbReference>
<dbReference type="PROSITE" id="PS51192">
    <property type="entry name" value="HELICASE_ATP_BIND_1"/>
    <property type="match status" value="1"/>
</dbReference>
<keyword evidence="5" id="KW-0863">Zinc-finger</keyword>
<feature type="compositionally biased region" description="Polar residues" evidence="13">
    <location>
        <begin position="1378"/>
        <end position="1392"/>
    </location>
</feature>
<dbReference type="PANTHER" id="PTHR45797:SF1">
    <property type="entry name" value="HELICASE ARIP4"/>
    <property type="match status" value="1"/>
</dbReference>
<keyword evidence="11" id="KW-0539">Nucleus</keyword>
<comment type="caution">
    <text evidence="17">The sequence shown here is derived from an EMBL/GenBank/DDBJ whole genome shotgun (WGS) entry which is preliminary data.</text>
</comment>
<keyword evidence="10" id="KW-0238">DNA-binding</keyword>
<name>A0A1Z5JUG7_FISSO</name>
<comment type="subcellular location">
    <subcellularLocation>
        <location evidence="1">Nucleus</location>
    </subcellularLocation>
</comment>
<dbReference type="GO" id="GO:0005634">
    <property type="term" value="C:nucleus"/>
    <property type="evidence" value="ECO:0007669"/>
    <property type="project" value="UniProtKB-SubCell"/>
</dbReference>
<dbReference type="CDD" id="cd18793">
    <property type="entry name" value="SF2_C_SNF"/>
    <property type="match status" value="1"/>
</dbReference>
<dbReference type="PANTHER" id="PTHR45797">
    <property type="entry name" value="RAD54-LIKE"/>
    <property type="match status" value="1"/>
</dbReference>
<evidence type="ECO:0000256" key="8">
    <source>
        <dbReference type="ARBA" id="ARBA00022833"/>
    </source>
</evidence>
<feature type="region of interest" description="Disordered" evidence="13">
    <location>
        <begin position="1372"/>
        <end position="1392"/>
    </location>
</feature>
<protein>
    <submittedName>
        <fullName evidence="17">Transcriptional regulator ATRX</fullName>
        <ecNumber evidence="17">3.6.4.12</ecNumber>
    </submittedName>
</protein>
<keyword evidence="9" id="KW-0067">ATP-binding</keyword>
<dbReference type="InterPro" id="IPR049730">
    <property type="entry name" value="SNF2/RAD54-like_C"/>
</dbReference>
<feature type="compositionally biased region" description="Basic and acidic residues" evidence="13">
    <location>
        <begin position="78"/>
        <end position="94"/>
    </location>
</feature>
<evidence type="ECO:0000256" key="13">
    <source>
        <dbReference type="SAM" id="MobiDB-lite"/>
    </source>
</evidence>
<dbReference type="PROSITE" id="PS51050">
    <property type="entry name" value="ZF_CW"/>
    <property type="match status" value="1"/>
</dbReference>
<organism evidence="17 18">
    <name type="scientific">Fistulifera solaris</name>
    <name type="common">Oleaginous diatom</name>
    <dbReference type="NCBI Taxonomy" id="1519565"/>
    <lineage>
        <taxon>Eukaryota</taxon>
        <taxon>Sar</taxon>
        <taxon>Stramenopiles</taxon>
        <taxon>Ochrophyta</taxon>
        <taxon>Bacillariophyta</taxon>
        <taxon>Bacillariophyceae</taxon>
        <taxon>Bacillariophycidae</taxon>
        <taxon>Naviculales</taxon>
        <taxon>Naviculaceae</taxon>
        <taxon>Fistulifera</taxon>
    </lineage>
</organism>
<feature type="compositionally biased region" description="Polar residues" evidence="13">
    <location>
        <begin position="153"/>
        <end position="172"/>
    </location>
</feature>
<dbReference type="SMART" id="SM00490">
    <property type="entry name" value="HELICc"/>
    <property type="match status" value="1"/>
</dbReference>
<evidence type="ECO:0000256" key="12">
    <source>
        <dbReference type="SAM" id="Coils"/>
    </source>
</evidence>
<keyword evidence="12" id="KW-0175">Coiled coil</keyword>
<feature type="compositionally biased region" description="Basic and acidic residues" evidence="13">
    <location>
        <begin position="1"/>
        <end position="19"/>
    </location>
</feature>
<evidence type="ECO:0000256" key="10">
    <source>
        <dbReference type="ARBA" id="ARBA00023125"/>
    </source>
</evidence>
<feature type="compositionally biased region" description="Acidic residues" evidence="13">
    <location>
        <begin position="173"/>
        <end position="189"/>
    </location>
</feature>
<evidence type="ECO:0000256" key="5">
    <source>
        <dbReference type="ARBA" id="ARBA00022771"/>
    </source>
</evidence>
<dbReference type="GO" id="GO:0016887">
    <property type="term" value="F:ATP hydrolysis activity"/>
    <property type="evidence" value="ECO:0007669"/>
    <property type="project" value="InterPro"/>
</dbReference>
<feature type="domain" description="CW-type" evidence="14">
    <location>
        <begin position="1215"/>
        <end position="1266"/>
    </location>
</feature>
<dbReference type="GO" id="GO:0003677">
    <property type="term" value="F:DNA binding"/>
    <property type="evidence" value="ECO:0007669"/>
    <property type="project" value="UniProtKB-KW"/>
</dbReference>
<dbReference type="GO" id="GO:0005524">
    <property type="term" value="F:ATP binding"/>
    <property type="evidence" value="ECO:0007669"/>
    <property type="project" value="UniProtKB-KW"/>
</dbReference>
<feature type="domain" description="Helicase ATP-binding" evidence="15">
    <location>
        <begin position="693"/>
        <end position="875"/>
    </location>
</feature>
<feature type="region of interest" description="Disordered" evidence="13">
    <location>
        <begin position="1"/>
        <end position="210"/>
    </location>
</feature>
<keyword evidence="3" id="KW-0479">Metal-binding</keyword>
<dbReference type="GO" id="GO:0008270">
    <property type="term" value="F:zinc ion binding"/>
    <property type="evidence" value="ECO:0007669"/>
    <property type="project" value="UniProtKB-KW"/>
</dbReference>
<evidence type="ECO:0000259" key="14">
    <source>
        <dbReference type="PROSITE" id="PS51050"/>
    </source>
</evidence>